<evidence type="ECO:0000256" key="11">
    <source>
        <dbReference type="ARBA" id="ARBA00044668"/>
    </source>
</evidence>
<feature type="transmembrane region" description="Helical" evidence="16">
    <location>
        <begin position="72"/>
        <end position="91"/>
    </location>
</feature>
<protein>
    <recommendedName>
        <fullName evidence="13">Hexose transporter 1</fullName>
    </recommendedName>
</protein>
<evidence type="ECO:0000256" key="9">
    <source>
        <dbReference type="ARBA" id="ARBA00044656"/>
    </source>
</evidence>
<evidence type="ECO:0000256" key="10">
    <source>
        <dbReference type="ARBA" id="ARBA00044662"/>
    </source>
</evidence>
<dbReference type="PROSITE" id="PS50850">
    <property type="entry name" value="MFS"/>
    <property type="match status" value="1"/>
</dbReference>
<comment type="subcellular location">
    <subcellularLocation>
        <location evidence="1">Membrane</location>
        <topology evidence="1">Multi-pass membrane protein</topology>
    </subcellularLocation>
</comment>
<keyword evidence="6 16" id="KW-0472">Membrane</keyword>
<keyword evidence="3 14" id="KW-0813">Transport</keyword>
<comment type="catalytic activity">
    <reaction evidence="9">
        <text>D-xylose(out) = D-xylose(in)</text>
        <dbReference type="Rhea" id="RHEA:78427"/>
        <dbReference type="ChEBI" id="CHEBI:53455"/>
    </reaction>
    <physiologicalReaction direction="left-to-right" evidence="9">
        <dbReference type="Rhea" id="RHEA:78428"/>
    </physiologicalReaction>
</comment>
<reference evidence="18" key="1">
    <citation type="submission" date="2023-01" db="EMBL/GenBank/DDBJ databases">
        <title>Metagenome sequencing of chrysophaentin producing Chrysophaeum taylorii.</title>
        <authorList>
            <person name="Davison J."/>
            <person name="Bewley C."/>
        </authorList>
    </citation>
    <scope>NUCLEOTIDE SEQUENCE</scope>
    <source>
        <strain evidence="18">NIES-1699</strain>
    </source>
</reference>
<feature type="transmembrane region" description="Helical" evidence="16">
    <location>
        <begin position="131"/>
        <end position="152"/>
    </location>
</feature>
<dbReference type="Pfam" id="PF00083">
    <property type="entry name" value="Sugar_tr"/>
    <property type="match status" value="1"/>
</dbReference>
<feature type="region of interest" description="Disordered" evidence="15">
    <location>
        <begin position="461"/>
        <end position="504"/>
    </location>
</feature>
<evidence type="ECO:0000256" key="13">
    <source>
        <dbReference type="ARBA" id="ARBA00044780"/>
    </source>
</evidence>
<keyword evidence="5 16" id="KW-1133">Transmembrane helix</keyword>
<evidence type="ECO:0000313" key="18">
    <source>
        <dbReference type="EMBL" id="KAJ8602109.1"/>
    </source>
</evidence>
<dbReference type="Proteomes" id="UP001230188">
    <property type="component" value="Unassembled WGS sequence"/>
</dbReference>
<feature type="transmembrane region" description="Helical" evidence="16">
    <location>
        <begin position="304"/>
        <end position="329"/>
    </location>
</feature>
<comment type="catalytic activity">
    <reaction evidence="10">
        <text>D-mannose(out) = D-mannose(in)</text>
        <dbReference type="Rhea" id="RHEA:78391"/>
        <dbReference type="ChEBI" id="CHEBI:4208"/>
    </reaction>
    <physiologicalReaction direction="left-to-right" evidence="10">
        <dbReference type="Rhea" id="RHEA:78392"/>
    </physiologicalReaction>
</comment>
<feature type="domain" description="Major facilitator superfamily (MFS) profile" evidence="17">
    <location>
        <begin position="6"/>
        <end position="426"/>
    </location>
</feature>
<evidence type="ECO:0000259" key="17">
    <source>
        <dbReference type="PROSITE" id="PS50850"/>
    </source>
</evidence>
<evidence type="ECO:0000256" key="16">
    <source>
        <dbReference type="SAM" id="Phobius"/>
    </source>
</evidence>
<evidence type="ECO:0000256" key="3">
    <source>
        <dbReference type="ARBA" id="ARBA00022448"/>
    </source>
</evidence>
<keyword evidence="4 16" id="KW-0812">Transmembrane</keyword>
<dbReference type="AlphaFoldDB" id="A0AAD7UCU1"/>
<dbReference type="NCBIfam" id="TIGR00879">
    <property type="entry name" value="SP"/>
    <property type="match status" value="1"/>
</dbReference>
<evidence type="ECO:0000256" key="7">
    <source>
        <dbReference type="ARBA" id="ARBA00044637"/>
    </source>
</evidence>
<dbReference type="PANTHER" id="PTHR48020:SF12">
    <property type="entry name" value="PROTON MYO-INOSITOL COTRANSPORTER"/>
    <property type="match status" value="1"/>
</dbReference>
<evidence type="ECO:0000256" key="6">
    <source>
        <dbReference type="ARBA" id="ARBA00023136"/>
    </source>
</evidence>
<evidence type="ECO:0000256" key="14">
    <source>
        <dbReference type="RuleBase" id="RU003346"/>
    </source>
</evidence>
<name>A0AAD7UCU1_9STRA</name>
<feature type="transmembrane region" description="Helical" evidence="16">
    <location>
        <begin position="398"/>
        <end position="422"/>
    </location>
</feature>
<comment type="catalytic activity">
    <reaction evidence="12">
        <text>D-fructose(out) = D-fructose(in)</text>
        <dbReference type="Rhea" id="RHEA:60372"/>
        <dbReference type="ChEBI" id="CHEBI:37721"/>
    </reaction>
    <physiologicalReaction direction="left-to-right" evidence="12">
        <dbReference type="Rhea" id="RHEA:60373"/>
    </physiologicalReaction>
</comment>
<dbReference type="PRINTS" id="PR00171">
    <property type="entry name" value="SUGRTRNSPORT"/>
</dbReference>
<comment type="similarity">
    <text evidence="14">Belongs to the major facilitator superfamily. Sugar transporter (TC 2.A.1.1) family.</text>
</comment>
<keyword evidence="19" id="KW-1185">Reference proteome</keyword>
<evidence type="ECO:0000256" key="5">
    <source>
        <dbReference type="ARBA" id="ARBA00022989"/>
    </source>
</evidence>
<feature type="compositionally biased region" description="Acidic residues" evidence="15">
    <location>
        <begin position="495"/>
        <end position="504"/>
    </location>
</feature>
<evidence type="ECO:0000256" key="2">
    <source>
        <dbReference type="ARBA" id="ARBA00011738"/>
    </source>
</evidence>
<evidence type="ECO:0000256" key="12">
    <source>
        <dbReference type="ARBA" id="ARBA00044710"/>
    </source>
</evidence>
<dbReference type="GO" id="GO:0005366">
    <property type="term" value="F:myo-inositol:proton symporter activity"/>
    <property type="evidence" value="ECO:0007669"/>
    <property type="project" value="TreeGrafter"/>
</dbReference>
<comment type="catalytic activity">
    <reaction evidence="11">
        <text>D-glucosamine(out) = D-glucosamine(in)</text>
        <dbReference type="Rhea" id="RHEA:78423"/>
        <dbReference type="ChEBI" id="CHEBI:58723"/>
    </reaction>
    <physiologicalReaction direction="left-to-right" evidence="11">
        <dbReference type="Rhea" id="RHEA:78424"/>
    </physiologicalReaction>
</comment>
<accession>A0AAD7UCU1</accession>
<feature type="transmembrane region" description="Helical" evidence="16">
    <location>
        <begin position="371"/>
        <end position="392"/>
    </location>
</feature>
<evidence type="ECO:0000256" key="4">
    <source>
        <dbReference type="ARBA" id="ARBA00022692"/>
    </source>
</evidence>
<feature type="transmembrane region" description="Helical" evidence="16">
    <location>
        <begin position="164"/>
        <end position="183"/>
    </location>
</feature>
<evidence type="ECO:0000256" key="8">
    <source>
        <dbReference type="ARBA" id="ARBA00044648"/>
    </source>
</evidence>
<dbReference type="InterPro" id="IPR005828">
    <property type="entry name" value="MFS_sugar_transport-like"/>
</dbReference>
<dbReference type="InterPro" id="IPR036259">
    <property type="entry name" value="MFS_trans_sf"/>
</dbReference>
<dbReference type="EMBL" id="JAQMWT010000390">
    <property type="protein sequence ID" value="KAJ8602109.1"/>
    <property type="molecule type" value="Genomic_DNA"/>
</dbReference>
<proteinExistence type="inferred from homology"/>
<gene>
    <name evidence="18" type="ORF">CTAYLR_001596</name>
</gene>
<sequence length="504" mass="52936">MLLFVLTVFAVIGGFLFGYDTGVVSGAEVFIRKDLRLTATQVEVVVSITVGVAAVGAAAAGWPMQKYGRRPIIMVASALYTVGSLVVALAPSLGVLILGRIILGGGVGLSSMSIPVYVAEVAPPRIRGKLVSCYNLFIVLGQAAACGVNIVAEATLGPSLRWRLSMGVAAAPALLQLLGFLALPESPRWLAHVGRIEEARGIVRRLGGDEDALEASDDSGNLREALKTVWREPYLHRIFRLGFGLMVLQQLSGINTIMYFGAEILIMCGFAESRSVALTAALAAAQGTGVVLSMPLFDRLGRRLLIVPSTLVAATCLAIVAAAFGLGIHDSDHRAAALTGVVVYLVAFGCGLSSGPWVVNSEIYPSNVRGLGNAGATTVNWLANYLVSALFLTSCDAIGRFATFAALATVALLGALWVAMVLPETAGKTLGDAELRDLFSERRSSAKLGIYENLPQDVRTQDDAHQPADACPPLAAAENHNPLHDKKIPAPVSIEDGDDVPEGI</sequence>
<organism evidence="18 19">
    <name type="scientific">Chrysophaeum taylorii</name>
    <dbReference type="NCBI Taxonomy" id="2483200"/>
    <lineage>
        <taxon>Eukaryota</taxon>
        <taxon>Sar</taxon>
        <taxon>Stramenopiles</taxon>
        <taxon>Ochrophyta</taxon>
        <taxon>Pelagophyceae</taxon>
        <taxon>Pelagomonadales</taxon>
        <taxon>Pelagomonadaceae</taxon>
        <taxon>Chrysophaeum</taxon>
    </lineage>
</organism>
<comment type="caution">
    <text evidence="18">The sequence shown here is derived from an EMBL/GenBank/DDBJ whole genome shotgun (WGS) entry which is preliminary data.</text>
</comment>
<dbReference type="PANTHER" id="PTHR48020">
    <property type="entry name" value="PROTON MYO-INOSITOL COTRANSPORTER"/>
    <property type="match status" value="1"/>
</dbReference>
<evidence type="ECO:0000256" key="1">
    <source>
        <dbReference type="ARBA" id="ARBA00004141"/>
    </source>
</evidence>
<dbReference type="GO" id="GO:0016324">
    <property type="term" value="C:apical plasma membrane"/>
    <property type="evidence" value="ECO:0007669"/>
    <property type="project" value="TreeGrafter"/>
</dbReference>
<dbReference type="InterPro" id="IPR003663">
    <property type="entry name" value="Sugar/inositol_transpt"/>
</dbReference>
<comment type="catalytic activity">
    <reaction evidence="8">
        <text>D-glucose(out) = D-glucose(in)</text>
        <dbReference type="Rhea" id="RHEA:60376"/>
        <dbReference type="ChEBI" id="CHEBI:4167"/>
    </reaction>
    <physiologicalReaction direction="left-to-right" evidence="8">
        <dbReference type="Rhea" id="RHEA:60377"/>
    </physiologicalReaction>
</comment>
<feature type="transmembrane region" description="Helical" evidence="16">
    <location>
        <begin position="97"/>
        <end position="119"/>
    </location>
</feature>
<dbReference type="InterPro" id="IPR020846">
    <property type="entry name" value="MFS_dom"/>
</dbReference>
<comment type="subunit">
    <text evidence="2">Homodimer.</text>
</comment>
<dbReference type="SUPFAM" id="SSF103473">
    <property type="entry name" value="MFS general substrate transporter"/>
    <property type="match status" value="1"/>
</dbReference>
<feature type="transmembrane region" description="Helical" evidence="16">
    <location>
        <begin position="274"/>
        <end position="297"/>
    </location>
</feature>
<feature type="transmembrane region" description="Helical" evidence="16">
    <location>
        <begin position="42"/>
        <end position="60"/>
    </location>
</feature>
<dbReference type="InterPro" id="IPR050814">
    <property type="entry name" value="Myo-inositol_Transporter"/>
</dbReference>
<feature type="transmembrane region" description="Helical" evidence="16">
    <location>
        <begin position="335"/>
        <end position="359"/>
    </location>
</feature>
<dbReference type="Gene3D" id="1.20.1250.20">
    <property type="entry name" value="MFS general substrate transporter like domains"/>
    <property type="match status" value="1"/>
</dbReference>
<feature type="transmembrane region" description="Helical" evidence="16">
    <location>
        <begin position="241"/>
        <end position="262"/>
    </location>
</feature>
<comment type="catalytic activity">
    <reaction evidence="7">
        <text>D-galactose(in) = D-galactose(out)</text>
        <dbReference type="Rhea" id="RHEA:34915"/>
        <dbReference type="ChEBI" id="CHEBI:4139"/>
    </reaction>
    <physiologicalReaction direction="right-to-left" evidence="7">
        <dbReference type="Rhea" id="RHEA:34917"/>
    </physiologicalReaction>
</comment>
<evidence type="ECO:0000256" key="15">
    <source>
        <dbReference type="SAM" id="MobiDB-lite"/>
    </source>
</evidence>
<evidence type="ECO:0000313" key="19">
    <source>
        <dbReference type="Proteomes" id="UP001230188"/>
    </source>
</evidence>